<dbReference type="AlphaFoldDB" id="A0A450Z0W2"/>
<dbReference type="Gene3D" id="3.30.160.250">
    <property type="match status" value="1"/>
</dbReference>
<dbReference type="SUPFAM" id="SSF143100">
    <property type="entry name" value="TTHA1013/TTHA0281-like"/>
    <property type="match status" value="1"/>
</dbReference>
<reference evidence="1" key="1">
    <citation type="submission" date="2019-02" db="EMBL/GenBank/DDBJ databases">
        <authorList>
            <person name="Gruber-Vodicka R. H."/>
            <person name="Seah K. B. B."/>
        </authorList>
    </citation>
    <scope>NUCLEOTIDE SEQUENCE</scope>
    <source>
        <strain evidence="1">BECK_S1320</strain>
    </source>
</reference>
<organism evidence="1">
    <name type="scientific">Candidatus Kentrum sp. SD</name>
    <dbReference type="NCBI Taxonomy" id="2126332"/>
    <lineage>
        <taxon>Bacteria</taxon>
        <taxon>Pseudomonadati</taxon>
        <taxon>Pseudomonadota</taxon>
        <taxon>Gammaproteobacteria</taxon>
        <taxon>Candidatus Kentrum</taxon>
    </lineage>
</organism>
<evidence type="ECO:0000313" key="1">
    <source>
        <dbReference type="EMBL" id="VFK47388.1"/>
    </source>
</evidence>
<protein>
    <submittedName>
        <fullName evidence="1">Antitoxin HicB</fullName>
    </submittedName>
</protein>
<name>A0A450Z0W2_9GAMM</name>
<sequence length="89" mass="9492">MNLQSFSMLYKIPLILDPQPEGGFTVTSPALPELVTEGDTPEEILANVQDALVAVIEAYQDQGRSLPPDLRLSDTRGGAVQLETPVAAA</sequence>
<dbReference type="InterPro" id="IPR035069">
    <property type="entry name" value="TTHA1013/TTHA0281-like"/>
</dbReference>
<accession>A0A450Z0W2</accession>
<gene>
    <name evidence="1" type="ORF">BECKSD772E_GA0070983_10942</name>
</gene>
<proteinExistence type="predicted"/>
<dbReference type="EMBL" id="CAADFU010000094">
    <property type="protein sequence ID" value="VFK47388.1"/>
    <property type="molecule type" value="Genomic_DNA"/>
</dbReference>